<name>A0A9Q0EMD6_9TELE</name>
<dbReference type="PROSITE" id="PS00018">
    <property type="entry name" value="EF_HAND_1"/>
    <property type="match status" value="3"/>
</dbReference>
<dbReference type="Proteomes" id="UP001148018">
    <property type="component" value="Unassembled WGS sequence"/>
</dbReference>
<dbReference type="Gene3D" id="1.10.238.10">
    <property type="entry name" value="EF-hand"/>
    <property type="match status" value="3"/>
</dbReference>
<dbReference type="InterPro" id="IPR002048">
    <property type="entry name" value="EF_hand_dom"/>
</dbReference>
<reference evidence="5" key="1">
    <citation type="submission" date="2022-07" db="EMBL/GenBank/DDBJ databases">
        <title>Chromosome-level genome of Muraenolepis orangiensis.</title>
        <authorList>
            <person name="Kim J."/>
        </authorList>
    </citation>
    <scope>NUCLEOTIDE SEQUENCE</scope>
    <source>
        <strain evidence="5">KU_S4_2022</strain>
        <tissue evidence="5">Muscle</tissue>
    </source>
</reference>
<dbReference type="PROSITE" id="PS50222">
    <property type="entry name" value="EF_HAND_2"/>
    <property type="match status" value="3"/>
</dbReference>
<dbReference type="InterPro" id="IPR001751">
    <property type="entry name" value="S100/CaBP7/8-like_CS"/>
</dbReference>
<dbReference type="InterPro" id="IPR011992">
    <property type="entry name" value="EF-hand-dom_pair"/>
</dbReference>
<keyword evidence="3" id="KW-0812">Transmembrane</keyword>
<accession>A0A9Q0EMD6</accession>
<evidence type="ECO:0000313" key="5">
    <source>
        <dbReference type="EMBL" id="KAJ3609764.1"/>
    </source>
</evidence>
<feature type="domain" description="EF-hand" evidence="4">
    <location>
        <begin position="35"/>
        <end position="70"/>
    </location>
</feature>
<keyword evidence="2" id="KW-0106">Calcium</keyword>
<feature type="domain" description="EF-hand" evidence="4">
    <location>
        <begin position="170"/>
        <end position="205"/>
    </location>
</feature>
<evidence type="ECO:0000256" key="1">
    <source>
        <dbReference type="ARBA" id="ARBA00022723"/>
    </source>
</evidence>
<feature type="transmembrane region" description="Helical" evidence="3">
    <location>
        <begin position="128"/>
        <end position="149"/>
    </location>
</feature>
<protein>
    <recommendedName>
        <fullName evidence="4">EF-hand domain-containing protein</fullName>
    </recommendedName>
</protein>
<dbReference type="InterPro" id="IPR018247">
    <property type="entry name" value="EF_Hand_1_Ca_BS"/>
</dbReference>
<evidence type="ECO:0000256" key="3">
    <source>
        <dbReference type="SAM" id="Phobius"/>
    </source>
</evidence>
<sequence length="216" mass="24454">MAKKVMEELDQDKDGTMNFMEYCNLITTLSMIVHMIEGMAKKVMKQLDDDEDGTMDFTEYCSLITTLSMYVHMAAAEHLPKAPFCIVLVLLVEVVLIRELVLLFLCLTARWPTREPPAGGGSLKYQKVSFLLVLLVEVVLIRELVLLFLCLTTRWPTREPPAGGGSLKYQKEGMAKTVMKELDEDEDGTMDFMEYCTLITGLSMILHMTLSDQLPK</sequence>
<gene>
    <name evidence="5" type="ORF">NHX12_024275</name>
</gene>
<feature type="domain" description="EF-hand" evidence="4">
    <location>
        <begin position="1"/>
        <end position="32"/>
    </location>
</feature>
<keyword evidence="6" id="KW-1185">Reference proteome</keyword>
<evidence type="ECO:0000313" key="6">
    <source>
        <dbReference type="Proteomes" id="UP001148018"/>
    </source>
</evidence>
<dbReference type="PROSITE" id="PS00303">
    <property type="entry name" value="S100_CABP"/>
    <property type="match status" value="3"/>
</dbReference>
<keyword evidence="1" id="KW-0479">Metal-binding</keyword>
<evidence type="ECO:0000259" key="4">
    <source>
        <dbReference type="PROSITE" id="PS50222"/>
    </source>
</evidence>
<dbReference type="Pfam" id="PF13833">
    <property type="entry name" value="EF-hand_8"/>
    <property type="match status" value="2"/>
</dbReference>
<dbReference type="EMBL" id="JANIIK010000039">
    <property type="protein sequence ID" value="KAJ3609764.1"/>
    <property type="molecule type" value="Genomic_DNA"/>
</dbReference>
<organism evidence="5 6">
    <name type="scientific">Muraenolepis orangiensis</name>
    <name type="common">Patagonian moray cod</name>
    <dbReference type="NCBI Taxonomy" id="630683"/>
    <lineage>
        <taxon>Eukaryota</taxon>
        <taxon>Metazoa</taxon>
        <taxon>Chordata</taxon>
        <taxon>Craniata</taxon>
        <taxon>Vertebrata</taxon>
        <taxon>Euteleostomi</taxon>
        <taxon>Actinopterygii</taxon>
        <taxon>Neopterygii</taxon>
        <taxon>Teleostei</taxon>
        <taxon>Neoteleostei</taxon>
        <taxon>Acanthomorphata</taxon>
        <taxon>Zeiogadaria</taxon>
        <taxon>Gadariae</taxon>
        <taxon>Gadiformes</taxon>
        <taxon>Muraenolepidoidei</taxon>
        <taxon>Muraenolepididae</taxon>
        <taxon>Muraenolepis</taxon>
    </lineage>
</organism>
<comment type="caution">
    <text evidence="5">The sequence shown here is derived from an EMBL/GenBank/DDBJ whole genome shotgun (WGS) entry which is preliminary data.</text>
</comment>
<dbReference type="AlphaFoldDB" id="A0A9Q0EMD6"/>
<dbReference type="OrthoDB" id="26525at2759"/>
<dbReference type="SUPFAM" id="SSF47473">
    <property type="entry name" value="EF-hand"/>
    <property type="match status" value="1"/>
</dbReference>
<evidence type="ECO:0000256" key="2">
    <source>
        <dbReference type="ARBA" id="ARBA00022837"/>
    </source>
</evidence>
<dbReference type="GO" id="GO:0005509">
    <property type="term" value="F:calcium ion binding"/>
    <property type="evidence" value="ECO:0007669"/>
    <property type="project" value="InterPro"/>
</dbReference>
<keyword evidence="3" id="KW-1133">Transmembrane helix</keyword>
<dbReference type="SMART" id="SM00054">
    <property type="entry name" value="EFh"/>
    <property type="match status" value="3"/>
</dbReference>
<proteinExistence type="predicted"/>
<feature type="transmembrane region" description="Helical" evidence="3">
    <location>
        <begin position="81"/>
        <end position="107"/>
    </location>
</feature>
<keyword evidence="3" id="KW-0472">Membrane</keyword>